<keyword evidence="1" id="KW-0472">Membrane</keyword>
<keyword evidence="1" id="KW-0812">Transmembrane</keyword>
<proteinExistence type="predicted"/>
<dbReference type="EMBL" id="AATQ01000013">
    <property type="protein sequence ID" value="EAU46598.1"/>
    <property type="molecule type" value="Genomic_DNA"/>
</dbReference>
<accession>Q0FQT4</accession>
<evidence type="ECO:0000313" key="2">
    <source>
        <dbReference type="EMBL" id="EAU46598.1"/>
    </source>
</evidence>
<comment type="caution">
    <text evidence="2">The sequence shown here is derived from an EMBL/GenBank/DDBJ whole genome shotgun (WGS) entry which is preliminary data.</text>
</comment>
<name>Q0FQT4_SALBH</name>
<sequence length="56" mass="6108">MRPEPLLPVDLRGLDWTAALVFAVLLALGMLVGHDAVTNTRDTLREPMIEVQAALP</sequence>
<dbReference type="HOGENOM" id="CLU_3010212_0_0_5"/>
<evidence type="ECO:0000313" key="3">
    <source>
        <dbReference type="Proteomes" id="UP000006230"/>
    </source>
</evidence>
<gene>
    <name evidence="2" type="ORF">R2601_19100</name>
</gene>
<feature type="transmembrane region" description="Helical" evidence="1">
    <location>
        <begin position="16"/>
        <end position="37"/>
    </location>
</feature>
<dbReference type="Proteomes" id="UP000006230">
    <property type="component" value="Unassembled WGS sequence"/>
</dbReference>
<evidence type="ECO:0000256" key="1">
    <source>
        <dbReference type="SAM" id="Phobius"/>
    </source>
</evidence>
<protein>
    <submittedName>
        <fullName evidence="2">Uncharacterized protein</fullName>
    </submittedName>
</protein>
<reference evidence="2 3" key="1">
    <citation type="journal article" date="2010" name="J. Bacteriol.">
        <title>Genome sequences of Pelagibaca bermudensis HTCC2601T and Maritimibacter alkaliphilus HTCC2654T, the type strains of two marine Roseobacter genera.</title>
        <authorList>
            <person name="Thrash J.C."/>
            <person name="Cho J.C."/>
            <person name="Ferriera S."/>
            <person name="Johnson J."/>
            <person name="Vergin K.L."/>
            <person name="Giovannoni S.J."/>
        </authorList>
    </citation>
    <scope>NUCLEOTIDE SEQUENCE [LARGE SCALE GENOMIC DNA]</scope>
    <source>
        <strain evidence="3">DSM 26914 / JCM 13377 / KCTC 12554 / HTCC2601</strain>
    </source>
</reference>
<organism evidence="2 3">
    <name type="scientific">Salipiger bermudensis (strain DSM 26914 / JCM 13377 / KCTC 12554 / HTCC2601)</name>
    <name type="common">Pelagibaca bermudensis</name>
    <dbReference type="NCBI Taxonomy" id="314265"/>
    <lineage>
        <taxon>Bacteria</taxon>
        <taxon>Pseudomonadati</taxon>
        <taxon>Pseudomonadota</taxon>
        <taxon>Alphaproteobacteria</taxon>
        <taxon>Rhodobacterales</taxon>
        <taxon>Roseobacteraceae</taxon>
        <taxon>Salipiger</taxon>
    </lineage>
</organism>
<keyword evidence="1" id="KW-1133">Transmembrane helix</keyword>
<keyword evidence="3" id="KW-1185">Reference proteome</keyword>
<dbReference type="AlphaFoldDB" id="Q0FQT4"/>